<dbReference type="PRINTS" id="PR00295">
    <property type="entry name" value="STEFINA"/>
</dbReference>
<gene>
    <name evidence="5" type="ORF">CHARACLAT_033593</name>
</gene>
<comment type="caution">
    <text evidence="5">The sequence shown here is derived from an EMBL/GenBank/DDBJ whole genome shotgun (WGS) entry which is preliminary data.</text>
</comment>
<dbReference type="InterPro" id="IPR001713">
    <property type="entry name" value="Prot_inh_stefin"/>
</dbReference>
<accession>A0ABU7EZY9</accession>
<protein>
    <recommendedName>
        <fullName evidence="4">Cystatin domain-containing protein</fullName>
    </recommendedName>
</protein>
<proteinExistence type="inferred from homology"/>
<dbReference type="InterPro" id="IPR000010">
    <property type="entry name" value="Cystatin_dom"/>
</dbReference>
<evidence type="ECO:0000256" key="2">
    <source>
        <dbReference type="ARBA" id="ARBA00009403"/>
    </source>
</evidence>
<name>A0ABU7EZY9_9TELE</name>
<evidence type="ECO:0000313" key="6">
    <source>
        <dbReference type="Proteomes" id="UP001352852"/>
    </source>
</evidence>
<keyword evidence="6" id="KW-1185">Reference proteome</keyword>
<evidence type="ECO:0000256" key="3">
    <source>
        <dbReference type="ARBA" id="ARBA00022490"/>
    </source>
</evidence>
<dbReference type="SUPFAM" id="SSF54403">
    <property type="entry name" value="Cystatin/monellin"/>
    <property type="match status" value="1"/>
</dbReference>
<evidence type="ECO:0000256" key="1">
    <source>
        <dbReference type="ARBA" id="ARBA00004496"/>
    </source>
</evidence>
<sequence>MSCGGWSNPKPADGDLLMLCKWFWNISESKTEKKYQDFKAIEYSSQVVAGINYLIK</sequence>
<dbReference type="Pfam" id="PF00031">
    <property type="entry name" value="Cystatin"/>
    <property type="match status" value="1"/>
</dbReference>
<feature type="non-terminal residue" evidence="5">
    <location>
        <position position="56"/>
    </location>
</feature>
<comment type="similarity">
    <text evidence="2">Belongs to the cystatin family.</text>
</comment>
<feature type="domain" description="Cystatin" evidence="4">
    <location>
        <begin position="28"/>
        <end position="56"/>
    </location>
</feature>
<dbReference type="InterPro" id="IPR046350">
    <property type="entry name" value="Cystatin_sf"/>
</dbReference>
<reference evidence="5 6" key="1">
    <citation type="submission" date="2021-06" db="EMBL/GenBank/DDBJ databases">
        <authorList>
            <person name="Palmer J.M."/>
        </authorList>
    </citation>
    <scope>NUCLEOTIDE SEQUENCE [LARGE SCALE GENOMIC DNA]</scope>
    <source>
        <strain evidence="5 6">CL_MEX2019</strain>
        <tissue evidence="5">Muscle</tissue>
    </source>
</reference>
<evidence type="ECO:0000313" key="5">
    <source>
        <dbReference type="EMBL" id="MED6292405.1"/>
    </source>
</evidence>
<keyword evidence="3" id="KW-0963">Cytoplasm</keyword>
<evidence type="ECO:0000259" key="4">
    <source>
        <dbReference type="Pfam" id="PF00031"/>
    </source>
</evidence>
<dbReference type="Gene3D" id="3.10.450.10">
    <property type="match status" value="1"/>
</dbReference>
<dbReference type="EMBL" id="JAHUTJ010073188">
    <property type="protein sequence ID" value="MED6292405.1"/>
    <property type="molecule type" value="Genomic_DNA"/>
</dbReference>
<organism evidence="5 6">
    <name type="scientific">Characodon lateralis</name>
    <dbReference type="NCBI Taxonomy" id="208331"/>
    <lineage>
        <taxon>Eukaryota</taxon>
        <taxon>Metazoa</taxon>
        <taxon>Chordata</taxon>
        <taxon>Craniata</taxon>
        <taxon>Vertebrata</taxon>
        <taxon>Euteleostomi</taxon>
        <taxon>Actinopterygii</taxon>
        <taxon>Neopterygii</taxon>
        <taxon>Teleostei</taxon>
        <taxon>Neoteleostei</taxon>
        <taxon>Acanthomorphata</taxon>
        <taxon>Ovalentaria</taxon>
        <taxon>Atherinomorphae</taxon>
        <taxon>Cyprinodontiformes</taxon>
        <taxon>Goodeidae</taxon>
        <taxon>Characodon</taxon>
    </lineage>
</organism>
<comment type="subcellular location">
    <subcellularLocation>
        <location evidence="1">Cytoplasm</location>
    </subcellularLocation>
</comment>
<dbReference type="Proteomes" id="UP001352852">
    <property type="component" value="Unassembled WGS sequence"/>
</dbReference>